<reference evidence="6 7" key="1">
    <citation type="submission" date="2019-12" db="EMBL/GenBank/DDBJ databases">
        <title>Novel species isolated from a subtropical stream in China.</title>
        <authorList>
            <person name="Lu H."/>
        </authorList>
    </citation>
    <scope>NUCLEOTIDE SEQUENCE [LARGE SCALE GENOMIC DNA]</scope>
    <source>
        <strain evidence="6 7">FT55W</strain>
    </source>
</reference>
<dbReference type="GO" id="GO:0003755">
    <property type="term" value="F:peptidyl-prolyl cis-trans isomerase activity"/>
    <property type="evidence" value="ECO:0007669"/>
    <property type="project" value="UniProtKB-KW"/>
</dbReference>
<keyword evidence="3 6" id="KW-0413">Isomerase</keyword>
<dbReference type="PROSITE" id="PS50072">
    <property type="entry name" value="CSA_PPIASE_2"/>
    <property type="match status" value="1"/>
</dbReference>
<keyword evidence="2" id="KW-0697">Rotamase</keyword>
<dbReference type="EMBL" id="WWCK01000005">
    <property type="protein sequence ID" value="MYM68901.1"/>
    <property type="molecule type" value="Genomic_DNA"/>
</dbReference>
<evidence type="ECO:0000256" key="3">
    <source>
        <dbReference type="ARBA" id="ARBA00023235"/>
    </source>
</evidence>
<feature type="signal peptide" evidence="4">
    <location>
        <begin position="1"/>
        <end position="21"/>
    </location>
</feature>
<accession>A0A7X4KC82</accession>
<protein>
    <recommendedName>
        <fullName evidence="1">peptidylprolyl isomerase</fullName>
        <ecNumber evidence="1">5.2.1.8</ecNumber>
    </recommendedName>
</protein>
<dbReference type="Pfam" id="PF00160">
    <property type="entry name" value="Pro_isomerase"/>
    <property type="match status" value="1"/>
</dbReference>
<dbReference type="InterPro" id="IPR029000">
    <property type="entry name" value="Cyclophilin-like_dom_sf"/>
</dbReference>
<dbReference type="InterPro" id="IPR044665">
    <property type="entry name" value="E_coli_cyclophilin_A-like"/>
</dbReference>
<dbReference type="AlphaFoldDB" id="A0A7X4KC82"/>
<keyword evidence="4" id="KW-0732">Signal</keyword>
<feature type="chain" id="PRO_5031011449" description="peptidylprolyl isomerase" evidence="4">
    <location>
        <begin position="22"/>
        <end position="310"/>
    </location>
</feature>
<dbReference type="RefSeq" id="WP_161015427.1">
    <property type="nucleotide sequence ID" value="NZ_WWCK01000005.1"/>
</dbReference>
<evidence type="ECO:0000259" key="5">
    <source>
        <dbReference type="PROSITE" id="PS50072"/>
    </source>
</evidence>
<sequence length="310" mass="33445">MALSRSFRVLSLSGLSLIATAATVTATAADLPVRPSAGEIIKTSKPSDWRPLDPANTLYMELPGGRVVIELAPDFAPLAIANIKTLVKEHYFDGLAVNRSQDNYVAQWGDPNAETSPKSLGSAKAKVPGEFSVPIANDKRFVRQKDFDGYAPQIGHSNGFPVGRDPKAGTTWLAHCYGMVGVGRDNDTDSGSGAELYAVNGHAPRHLDRNITVVGRVVSGMPLLATLPRGGETMGFYGPKEARTPIISVRLAAEVPEAERSHLEVMRSEAPIYQKVIEAQRNRGGPWNKYAANYVELCNATIPVRETPKL</sequence>
<name>A0A7X4KC82_9BURK</name>
<dbReference type="EC" id="5.2.1.8" evidence="1"/>
<organism evidence="6 7">
    <name type="scientific">Duganella rivi</name>
    <dbReference type="NCBI Taxonomy" id="2666083"/>
    <lineage>
        <taxon>Bacteria</taxon>
        <taxon>Pseudomonadati</taxon>
        <taxon>Pseudomonadota</taxon>
        <taxon>Betaproteobacteria</taxon>
        <taxon>Burkholderiales</taxon>
        <taxon>Oxalobacteraceae</taxon>
        <taxon>Telluria group</taxon>
        <taxon>Duganella</taxon>
    </lineage>
</organism>
<keyword evidence="7" id="KW-1185">Reference proteome</keyword>
<feature type="domain" description="PPIase cyclophilin-type" evidence="5">
    <location>
        <begin position="63"/>
        <end position="252"/>
    </location>
</feature>
<dbReference type="PANTHER" id="PTHR43246">
    <property type="entry name" value="PEPTIDYL-PROLYL CIS-TRANS ISOMERASE CYP38, CHLOROPLASTIC"/>
    <property type="match status" value="1"/>
</dbReference>
<dbReference type="SUPFAM" id="SSF50891">
    <property type="entry name" value="Cyclophilin-like"/>
    <property type="match status" value="1"/>
</dbReference>
<proteinExistence type="predicted"/>
<evidence type="ECO:0000313" key="7">
    <source>
        <dbReference type="Proteomes" id="UP000450012"/>
    </source>
</evidence>
<gene>
    <name evidence="6" type="ORF">GTP45_18960</name>
</gene>
<evidence type="ECO:0000313" key="6">
    <source>
        <dbReference type="EMBL" id="MYM68901.1"/>
    </source>
</evidence>
<comment type="caution">
    <text evidence="6">The sequence shown here is derived from an EMBL/GenBank/DDBJ whole genome shotgun (WGS) entry which is preliminary data.</text>
</comment>
<evidence type="ECO:0000256" key="4">
    <source>
        <dbReference type="SAM" id="SignalP"/>
    </source>
</evidence>
<dbReference type="Proteomes" id="UP000450012">
    <property type="component" value="Unassembled WGS sequence"/>
</dbReference>
<evidence type="ECO:0000256" key="2">
    <source>
        <dbReference type="ARBA" id="ARBA00023110"/>
    </source>
</evidence>
<evidence type="ECO:0000256" key="1">
    <source>
        <dbReference type="ARBA" id="ARBA00013194"/>
    </source>
</evidence>
<dbReference type="Gene3D" id="2.40.100.10">
    <property type="entry name" value="Cyclophilin-like"/>
    <property type="match status" value="1"/>
</dbReference>
<dbReference type="InterPro" id="IPR002130">
    <property type="entry name" value="Cyclophilin-type_PPIase_dom"/>
</dbReference>